<dbReference type="AlphaFoldDB" id="A0A9R1W497"/>
<reference evidence="2 3" key="1">
    <citation type="journal article" date="2017" name="Nat. Commun.">
        <title>Genome assembly with in vitro proximity ligation data and whole-genome triplication in lettuce.</title>
        <authorList>
            <person name="Reyes-Chin-Wo S."/>
            <person name="Wang Z."/>
            <person name="Yang X."/>
            <person name="Kozik A."/>
            <person name="Arikit S."/>
            <person name="Song C."/>
            <person name="Xia L."/>
            <person name="Froenicke L."/>
            <person name="Lavelle D.O."/>
            <person name="Truco M.J."/>
            <person name="Xia R."/>
            <person name="Zhu S."/>
            <person name="Xu C."/>
            <person name="Xu H."/>
            <person name="Xu X."/>
            <person name="Cox K."/>
            <person name="Korf I."/>
            <person name="Meyers B.C."/>
            <person name="Michelmore R.W."/>
        </authorList>
    </citation>
    <scope>NUCLEOTIDE SEQUENCE [LARGE SCALE GENOMIC DNA]</scope>
    <source>
        <strain evidence="3">cv. Salinas</strain>
        <tissue evidence="2">Seedlings</tissue>
    </source>
</reference>
<evidence type="ECO:0000313" key="3">
    <source>
        <dbReference type="Proteomes" id="UP000235145"/>
    </source>
</evidence>
<keyword evidence="1" id="KW-0812">Transmembrane</keyword>
<organism evidence="2 3">
    <name type="scientific">Lactuca sativa</name>
    <name type="common">Garden lettuce</name>
    <dbReference type="NCBI Taxonomy" id="4236"/>
    <lineage>
        <taxon>Eukaryota</taxon>
        <taxon>Viridiplantae</taxon>
        <taxon>Streptophyta</taxon>
        <taxon>Embryophyta</taxon>
        <taxon>Tracheophyta</taxon>
        <taxon>Spermatophyta</taxon>
        <taxon>Magnoliopsida</taxon>
        <taxon>eudicotyledons</taxon>
        <taxon>Gunneridae</taxon>
        <taxon>Pentapetalae</taxon>
        <taxon>asterids</taxon>
        <taxon>campanulids</taxon>
        <taxon>Asterales</taxon>
        <taxon>Asteraceae</taxon>
        <taxon>Cichorioideae</taxon>
        <taxon>Cichorieae</taxon>
        <taxon>Lactucinae</taxon>
        <taxon>Lactuca</taxon>
    </lineage>
</organism>
<proteinExistence type="predicted"/>
<dbReference type="Proteomes" id="UP000235145">
    <property type="component" value="Unassembled WGS sequence"/>
</dbReference>
<accession>A0A9R1W497</accession>
<feature type="transmembrane region" description="Helical" evidence="1">
    <location>
        <begin position="44"/>
        <end position="64"/>
    </location>
</feature>
<name>A0A9R1W497_LACSA</name>
<keyword evidence="1" id="KW-1133">Transmembrane helix</keyword>
<comment type="caution">
    <text evidence="2">The sequence shown here is derived from an EMBL/GenBank/DDBJ whole genome shotgun (WGS) entry which is preliminary data.</text>
</comment>
<keyword evidence="1" id="KW-0472">Membrane</keyword>
<evidence type="ECO:0000256" key="1">
    <source>
        <dbReference type="SAM" id="Phobius"/>
    </source>
</evidence>
<feature type="transmembrane region" description="Helical" evidence="1">
    <location>
        <begin position="111"/>
        <end position="135"/>
    </location>
</feature>
<gene>
    <name evidence="2" type="ORF">LSAT_V11C300146020</name>
</gene>
<keyword evidence="3" id="KW-1185">Reference proteome</keyword>
<evidence type="ECO:0000313" key="2">
    <source>
        <dbReference type="EMBL" id="KAJ0216869.1"/>
    </source>
</evidence>
<feature type="transmembrane region" description="Helical" evidence="1">
    <location>
        <begin position="71"/>
        <end position="91"/>
    </location>
</feature>
<sequence>MKRTLLPCPISSVIQQIKGHAISHSYLDFIFSIKKKAYDFSLNVRFHLVLSISTLCLCFFPVSTSHLRKQLYFTFQLIAIGLELAAVWEAIYQPHLLSQFKITKRDGVCHFVFSFSLKFVFLPLYVNLFAELYVLKRRMELYALKVVINPINRSKKKGEELCTPTFFTCLANEYERRHMSASSIAR</sequence>
<dbReference type="EMBL" id="NBSK02000003">
    <property type="protein sequence ID" value="KAJ0216869.1"/>
    <property type="molecule type" value="Genomic_DNA"/>
</dbReference>
<protein>
    <submittedName>
        <fullName evidence="2">Uncharacterized protein</fullName>
    </submittedName>
</protein>